<dbReference type="EMBL" id="JAGGMQ010000001">
    <property type="protein sequence ID" value="MBP2171481.1"/>
    <property type="molecule type" value="Genomic_DNA"/>
</dbReference>
<name>A0ABS4PFR0_9GAMM</name>
<proteinExistence type="predicted"/>
<evidence type="ECO:0000256" key="1">
    <source>
        <dbReference type="SAM" id="MobiDB-lite"/>
    </source>
</evidence>
<evidence type="ECO:0000313" key="2">
    <source>
        <dbReference type="EMBL" id="MBP2171481.1"/>
    </source>
</evidence>
<reference evidence="3" key="1">
    <citation type="submission" date="2023-07" db="EMBL/GenBank/DDBJ databases">
        <title>Genome mining of underrepresented organisms for secondary metabolites.</title>
        <authorList>
            <person name="D'Agostino P.M."/>
        </authorList>
    </citation>
    <scope>NUCLEOTIDE SEQUENCE [LARGE SCALE GENOMIC DNA]</scope>
    <source>
        <strain evidence="3">WS4403</strain>
    </source>
</reference>
<organism evidence="2 3">
    <name type="scientific">Winslowiella toletana</name>
    <dbReference type="NCBI Taxonomy" id="92490"/>
    <lineage>
        <taxon>Bacteria</taxon>
        <taxon>Pseudomonadati</taxon>
        <taxon>Pseudomonadota</taxon>
        <taxon>Gammaproteobacteria</taxon>
        <taxon>Enterobacterales</taxon>
        <taxon>Erwiniaceae</taxon>
        <taxon>Winslowiella</taxon>
    </lineage>
</organism>
<comment type="caution">
    <text evidence="2">The sequence shown here is derived from an EMBL/GenBank/DDBJ whole genome shotgun (WGS) entry which is preliminary data.</text>
</comment>
<feature type="region of interest" description="Disordered" evidence="1">
    <location>
        <begin position="51"/>
        <end position="72"/>
    </location>
</feature>
<sequence length="72" mass="8324">MDYVEMGGDMSSSVQNFNPLTPEKRRILQLVVQEAVEHWLETGWLERKDGKLVRGKNYQPTPEPPRTPGSLW</sequence>
<gene>
    <name evidence="2" type="ORF">J2125_004673</name>
</gene>
<dbReference type="RefSeq" id="WP_017798892.1">
    <property type="nucleotide sequence ID" value="NZ_JAGGMQ010000001.1"/>
</dbReference>
<evidence type="ECO:0000313" key="3">
    <source>
        <dbReference type="Proteomes" id="UP001195624"/>
    </source>
</evidence>
<dbReference type="Proteomes" id="UP001195624">
    <property type="component" value="Unassembled WGS sequence"/>
</dbReference>
<keyword evidence="3" id="KW-1185">Reference proteome</keyword>
<feature type="compositionally biased region" description="Pro residues" evidence="1">
    <location>
        <begin position="61"/>
        <end position="72"/>
    </location>
</feature>
<protein>
    <submittedName>
        <fullName evidence="2">Uncharacterized protein</fullName>
    </submittedName>
</protein>
<accession>A0ABS4PFR0</accession>